<comment type="caution">
    <text evidence="1">The sequence shown here is derived from an EMBL/GenBank/DDBJ whole genome shotgun (WGS) entry which is preliminary data.</text>
</comment>
<name>A0A369KB99_HYPMA</name>
<proteinExistence type="predicted"/>
<gene>
    <name evidence="1" type="ORF">Hypma_005940</name>
</gene>
<sequence length="463" mass="51116">MPPFEEPALDYLWFQMDDLTPLLMCSQQRNCVLRFRICAGWIREFYGDSWGRLINNTRLSTTPLHIYEAFVTAGASSPLLPNLRYLGWEPDDDFVPYTPLFLGAKLIDLELSICSTTPTTTDHSIISRIPALCPSLLSLRIDRDSEVLSGVISHLNILRDLQVDISTQATLFHVMCLHALHNVKLRLAPIVQSPIRPGRNVLVFPALQNYSITGSASLLIEIIELMSNCALEVIDLNVGTSSVRDVRRIIWMLLYRCIYPSLKSFNLTVHSSQAVSYSAPPDSPILTWYEIRGLSLFSNLSDVHIIPSGDLDVDDAALWDLSKAWPRVANLVLGPLPALQEPKITIQGLIAVAVCLASAPTSVSTMKPSEAALASVGHLRHEPTETSDLSPWDRAAALYPIVSSLRMEEEAYHAEEQAPYSSTDRALSGAGTMIDTLVTSELTFSPNGFKPVPKPTHSCIPSL</sequence>
<dbReference type="AlphaFoldDB" id="A0A369KB99"/>
<organism evidence="1 2">
    <name type="scientific">Hypsizygus marmoreus</name>
    <name type="common">White beech mushroom</name>
    <name type="synonym">Agaricus marmoreus</name>
    <dbReference type="NCBI Taxonomy" id="39966"/>
    <lineage>
        <taxon>Eukaryota</taxon>
        <taxon>Fungi</taxon>
        <taxon>Dikarya</taxon>
        <taxon>Basidiomycota</taxon>
        <taxon>Agaricomycotina</taxon>
        <taxon>Agaricomycetes</taxon>
        <taxon>Agaricomycetidae</taxon>
        <taxon>Agaricales</taxon>
        <taxon>Tricholomatineae</taxon>
        <taxon>Lyophyllaceae</taxon>
        <taxon>Hypsizygus</taxon>
    </lineage>
</organism>
<dbReference type="STRING" id="39966.A0A369KB99"/>
<dbReference type="InParanoid" id="A0A369KB99"/>
<evidence type="ECO:0000313" key="2">
    <source>
        <dbReference type="Proteomes" id="UP000076154"/>
    </source>
</evidence>
<keyword evidence="2" id="KW-1185">Reference proteome</keyword>
<evidence type="ECO:0008006" key="3">
    <source>
        <dbReference type="Google" id="ProtNLM"/>
    </source>
</evidence>
<dbReference type="Proteomes" id="UP000076154">
    <property type="component" value="Unassembled WGS sequence"/>
</dbReference>
<dbReference type="EMBL" id="LUEZ02000004">
    <property type="protein sequence ID" value="RDB30720.1"/>
    <property type="molecule type" value="Genomic_DNA"/>
</dbReference>
<accession>A0A369KB99</accession>
<protein>
    <recommendedName>
        <fullName evidence="3">F-box domain-containing protein</fullName>
    </recommendedName>
</protein>
<dbReference type="OrthoDB" id="2614569at2759"/>
<reference evidence="1" key="1">
    <citation type="submission" date="2018-04" db="EMBL/GenBank/DDBJ databases">
        <title>Whole genome sequencing of Hypsizygus marmoreus.</title>
        <authorList>
            <person name="Choi I.-G."/>
            <person name="Min B."/>
            <person name="Kim J.-G."/>
            <person name="Kim S."/>
            <person name="Oh Y.-L."/>
            <person name="Kong W.-S."/>
            <person name="Park H."/>
            <person name="Jeong J."/>
            <person name="Song E.-S."/>
        </authorList>
    </citation>
    <scope>NUCLEOTIDE SEQUENCE [LARGE SCALE GENOMIC DNA]</scope>
    <source>
        <strain evidence="1">51987-8</strain>
    </source>
</reference>
<evidence type="ECO:0000313" key="1">
    <source>
        <dbReference type="EMBL" id="RDB30720.1"/>
    </source>
</evidence>